<dbReference type="PANTHER" id="PTHR13102">
    <property type="entry name" value="NUCLEOLAR PROTEIN 9"/>
    <property type="match status" value="1"/>
</dbReference>
<evidence type="ECO:0000313" key="8">
    <source>
        <dbReference type="EMBL" id="KAK3346715.1"/>
    </source>
</evidence>
<keyword evidence="3" id="KW-0677">Repeat</keyword>
<dbReference type="GO" id="GO:0000472">
    <property type="term" value="P:endonucleolytic cleavage to generate mature 5'-end of SSU-rRNA from (SSU-rRNA, 5.8S rRNA, LSU-rRNA)"/>
    <property type="evidence" value="ECO:0007669"/>
    <property type="project" value="TreeGrafter"/>
</dbReference>
<dbReference type="GO" id="GO:0000056">
    <property type="term" value="P:ribosomal small subunit export from nucleus"/>
    <property type="evidence" value="ECO:0007669"/>
    <property type="project" value="TreeGrafter"/>
</dbReference>
<proteinExistence type="predicted"/>
<comment type="subcellular location">
    <subcellularLocation>
        <location evidence="1">Nucleus</location>
        <location evidence="1">Nucleolus</location>
    </subcellularLocation>
</comment>
<dbReference type="GO" id="GO:0030686">
    <property type="term" value="C:90S preribosome"/>
    <property type="evidence" value="ECO:0007669"/>
    <property type="project" value="TreeGrafter"/>
</dbReference>
<evidence type="ECO:0000313" key="9">
    <source>
        <dbReference type="Proteomes" id="UP001275084"/>
    </source>
</evidence>
<dbReference type="PANTHER" id="PTHR13102:SF0">
    <property type="entry name" value="NUCLEOLAR PROTEIN 9"/>
    <property type="match status" value="1"/>
</dbReference>
<comment type="caution">
    <text evidence="8">The sequence shown here is derived from an EMBL/GenBank/DDBJ whole genome shotgun (WGS) entry which is preliminary data.</text>
</comment>
<feature type="compositionally biased region" description="Basic and acidic residues" evidence="7">
    <location>
        <begin position="362"/>
        <end position="378"/>
    </location>
</feature>
<reference evidence="8" key="1">
    <citation type="journal article" date="2023" name="Mol. Phylogenet. Evol.">
        <title>Genome-scale phylogeny and comparative genomics of the fungal order Sordariales.</title>
        <authorList>
            <person name="Hensen N."/>
            <person name="Bonometti L."/>
            <person name="Westerberg I."/>
            <person name="Brannstrom I.O."/>
            <person name="Guillou S."/>
            <person name="Cros-Aarteil S."/>
            <person name="Calhoun S."/>
            <person name="Haridas S."/>
            <person name="Kuo A."/>
            <person name="Mondo S."/>
            <person name="Pangilinan J."/>
            <person name="Riley R."/>
            <person name="LaButti K."/>
            <person name="Andreopoulos B."/>
            <person name="Lipzen A."/>
            <person name="Chen C."/>
            <person name="Yan M."/>
            <person name="Daum C."/>
            <person name="Ng V."/>
            <person name="Clum A."/>
            <person name="Steindorff A."/>
            <person name="Ohm R.A."/>
            <person name="Martin F."/>
            <person name="Silar P."/>
            <person name="Natvig D.O."/>
            <person name="Lalanne C."/>
            <person name="Gautier V."/>
            <person name="Ament-Velasquez S.L."/>
            <person name="Kruys A."/>
            <person name="Hutchinson M.I."/>
            <person name="Powell A.J."/>
            <person name="Barry K."/>
            <person name="Miller A.N."/>
            <person name="Grigoriev I.V."/>
            <person name="Debuchy R."/>
            <person name="Gladieux P."/>
            <person name="Hiltunen Thoren M."/>
            <person name="Johannesson H."/>
        </authorList>
    </citation>
    <scope>NUCLEOTIDE SEQUENCE</scope>
    <source>
        <strain evidence="8">CBS 955.72</strain>
    </source>
</reference>
<dbReference type="GO" id="GO:0000480">
    <property type="term" value="P:endonucleolytic cleavage in 5'-ETS of tricistronic rRNA transcript (SSU-rRNA, 5.8S rRNA, LSU-rRNA)"/>
    <property type="evidence" value="ECO:0007669"/>
    <property type="project" value="TreeGrafter"/>
</dbReference>
<evidence type="ECO:0000256" key="7">
    <source>
        <dbReference type="SAM" id="MobiDB-lite"/>
    </source>
</evidence>
<dbReference type="GO" id="GO:0030688">
    <property type="term" value="C:preribosome, small subunit precursor"/>
    <property type="evidence" value="ECO:0007669"/>
    <property type="project" value="TreeGrafter"/>
</dbReference>
<accession>A0AAJ0MAZ0</accession>
<dbReference type="InterPro" id="IPR011989">
    <property type="entry name" value="ARM-like"/>
</dbReference>
<dbReference type="SUPFAM" id="SSF48371">
    <property type="entry name" value="ARM repeat"/>
    <property type="match status" value="1"/>
</dbReference>
<feature type="region of interest" description="Disordered" evidence="7">
    <location>
        <begin position="1"/>
        <end position="79"/>
    </location>
</feature>
<dbReference type="InterPro" id="IPR001313">
    <property type="entry name" value="Pumilio_RNA-bd_rpt"/>
</dbReference>
<evidence type="ECO:0000256" key="2">
    <source>
        <dbReference type="ARBA" id="ARBA00016427"/>
    </source>
</evidence>
<dbReference type="InterPro" id="IPR016024">
    <property type="entry name" value="ARM-type_fold"/>
</dbReference>
<evidence type="ECO:0000256" key="5">
    <source>
        <dbReference type="ARBA" id="ARBA00030932"/>
    </source>
</evidence>
<dbReference type="GO" id="GO:0003723">
    <property type="term" value="F:RNA binding"/>
    <property type="evidence" value="ECO:0007669"/>
    <property type="project" value="InterPro"/>
</dbReference>
<evidence type="ECO:0000256" key="6">
    <source>
        <dbReference type="ARBA" id="ARBA00031929"/>
    </source>
</evidence>
<dbReference type="SMART" id="SM00025">
    <property type="entry name" value="Pumilio"/>
    <property type="match status" value="6"/>
</dbReference>
<dbReference type="GO" id="GO:0000447">
    <property type="term" value="P:endonucleolytic cleavage in ITS1 to separate SSU-rRNA from 5.8S rRNA and LSU-rRNA from tricistronic rRNA transcript (SSU-rRNA, 5.8S rRNA, LSU-rRNA)"/>
    <property type="evidence" value="ECO:0007669"/>
    <property type="project" value="TreeGrafter"/>
</dbReference>
<feature type="compositionally biased region" description="Basic and acidic residues" evidence="7">
    <location>
        <begin position="34"/>
        <end position="47"/>
    </location>
</feature>
<evidence type="ECO:0000256" key="4">
    <source>
        <dbReference type="ARBA" id="ARBA00024893"/>
    </source>
</evidence>
<dbReference type="Proteomes" id="UP001275084">
    <property type="component" value="Unassembled WGS sequence"/>
</dbReference>
<gene>
    <name evidence="8" type="ORF">B0T25DRAFT_552724</name>
</gene>
<organism evidence="8 9">
    <name type="scientific">Lasiosphaeria hispida</name>
    <dbReference type="NCBI Taxonomy" id="260671"/>
    <lineage>
        <taxon>Eukaryota</taxon>
        <taxon>Fungi</taxon>
        <taxon>Dikarya</taxon>
        <taxon>Ascomycota</taxon>
        <taxon>Pezizomycotina</taxon>
        <taxon>Sordariomycetes</taxon>
        <taxon>Sordariomycetidae</taxon>
        <taxon>Sordariales</taxon>
        <taxon>Lasiosphaeriaceae</taxon>
        <taxon>Lasiosphaeria</taxon>
    </lineage>
</organism>
<dbReference type="GO" id="GO:0005730">
    <property type="term" value="C:nucleolus"/>
    <property type="evidence" value="ECO:0007669"/>
    <property type="project" value="UniProtKB-SubCell"/>
</dbReference>
<sequence length="780" mass="86339">MGKARKSKRQLVRDEKRAKQKRGRDEAAEEPQESPDHSAKRQRRDQPQGDGNANHIPLGDDDDDDNAAPVRKQPRADYHSPAFEREFFGMLAEEEQEYFRHADELLELNDFPSPEERDIFLQNVYKEAEGKELKLVSSQSCSRLMERLILLSNTRQKKSLFEAFAGHFISLVTHMFAGHCCEKLFLQSAPVVTQELSGLVEPEPEPEVEVEVEAEDGEEKAKPAAQESMEVLFLLTLDELEEHLSFLVSDRYGSHALRALLVILSGRPLNQVGTKSMLQSKKKEYVTVEGAAAMASELSTQTRAIPASFTTAIKKIISDTTAGMDITALRVLARHPTGNPTLQLLLELEFSLATKTKKVKVKKGEEREEEKEAEKEAAPEEEAAVSLVDKLIPGAPASFSDEESEAATFINGMMYDPIGSRLLETLIIHCPGKIFKGILAIFFAPRIQTLLRNDIASYPAIRVLNRLSKEDLADAVGKSLPEFPSFVEKGRFNVIKTFFERCSVRQASDQFEPLLKALTAASGGDWKHLVPNLCFLNEDAISGESKKTHKFQPQDIKNKTAMLSHGSQLISTLLSIPGQPTKAIQASLLSLTSQQILRMGTGSAPTSAVLVKALSTASQNPHFHKILVVAILPHVMAFTSSQYGNLIINAIIAAPSKGEGISVPFHLKENIISRLAEHEAELRETWLGRNAWKTWRGDLWSHRRHDWVRWAKEADPVEARVAAAPKARSGLGLPGAAAGAGKERMQGHSFRKVVEEEAEKEAASKETDVNMDMMDAAVAA</sequence>
<dbReference type="EMBL" id="JAUIQD010000006">
    <property type="protein sequence ID" value="KAK3346715.1"/>
    <property type="molecule type" value="Genomic_DNA"/>
</dbReference>
<keyword evidence="9" id="KW-1185">Reference proteome</keyword>
<feature type="compositionally biased region" description="Basic residues" evidence="7">
    <location>
        <begin position="1"/>
        <end position="10"/>
    </location>
</feature>
<dbReference type="Pfam" id="PF22493">
    <property type="entry name" value="PUF_NOP9"/>
    <property type="match status" value="1"/>
</dbReference>
<comment type="function">
    <text evidence="4">RNA-binding nucleolar protein required for pre-rRNA processing. Involved in production of 18S rRNA and assembly of small ribosomal subunit.</text>
</comment>
<evidence type="ECO:0000256" key="1">
    <source>
        <dbReference type="ARBA" id="ARBA00004604"/>
    </source>
</evidence>
<dbReference type="Gene3D" id="1.25.10.10">
    <property type="entry name" value="Leucine-rich Repeat Variant"/>
    <property type="match status" value="1"/>
</dbReference>
<dbReference type="InterPro" id="IPR040000">
    <property type="entry name" value="NOP9"/>
</dbReference>
<protein>
    <recommendedName>
        <fullName evidence="2">Nucleolar protein 9</fullName>
    </recommendedName>
    <alternativeName>
        <fullName evidence="5 6">Pumilio domain-containing protein NOP9</fullName>
    </alternativeName>
</protein>
<name>A0AAJ0MAZ0_9PEZI</name>
<dbReference type="AlphaFoldDB" id="A0AAJ0MAZ0"/>
<reference evidence="8" key="2">
    <citation type="submission" date="2023-06" db="EMBL/GenBank/DDBJ databases">
        <authorList>
            <consortium name="Lawrence Berkeley National Laboratory"/>
            <person name="Haridas S."/>
            <person name="Hensen N."/>
            <person name="Bonometti L."/>
            <person name="Westerberg I."/>
            <person name="Brannstrom I.O."/>
            <person name="Guillou S."/>
            <person name="Cros-Aarteil S."/>
            <person name="Calhoun S."/>
            <person name="Kuo A."/>
            <person name="Mondo S."/>
            <person name="Pangilinan J."/>
            <person name="Riley R."/>
            <person name="Labutti K."/>
            <person name="Andreopoulos B."/>
            <person name="Lipzen A."/>
            <person name="Chen C."/>
            <person name="Yanf M."/>
            <person name="Daum C."/>
            <person name="Ng V."/>
            <person name="Clum A."/>
            <person name="Steindorff A."/>
            <person name="Ohm R."/>
            <person name="Martin F."/>
            <person name="Silar P."/>
            <person name="Natvig D."/>
            <person name="Lalanne C."/>
            <person name="Gautier V."/>
            <person name="Ament-Velasquez S.L."/>
            <person name="Kruys A."/>
            <person name="Hutchinson M.I."/>
            <person name="Powell A.J."/>
            <person name="Barry K."/>
            <person name="Miller A.N."/>
            <person name="Grigoriev I.V."/>
            <person name="Debuchy R."/>
            <person name="Gladieux P."/>
            <person name="Thoren M.H."/>
            <person name="Johannesson H."/>
        </authorList>
    </citation>
    <scope>NUCLEOTIDE SEQUENCE</scope>
    <source>
        <strain evidence="8">CBS 955.72</strain>
    </source>
</reference>
<feature type="region of interest" description="Disordered" evidence="7">
    <location>
        <begin position="360"/>
        <end position="382"/>
    </location>
</feature>
<evidence type="ECO:0000256" key="3">
    <source>
        <dbReference type="ARBA" id="ARBA00022737"/>
    </source>
</evidence>